<sequence length="71" mass="8490">MPRVHPFQAWLRGIAILTLGVLLVVFFRNLDQWVLVWWATFLGFVIGVNYTMAFMTPPLLRWRKAREREDE</sequence>
<dbReference type="AlphaFoldDB" id="A0A0F9UD81"/>
<dbReference type="EMBL" id="LAZR01001057">
    <property type="protein sequence ID" value="KKN51578.1"/>
    <property type="molecule type" value="Genomic_DNA"/>
</dbReference>
<keyword evidence="1" id="KW-0812">Transmembrane</keyword>
<keyword evidence="1" id="KW-1133">Transmembrane helix</keyword>
<evidence type="ECO:0000313" key="2">
    <source>
        <dbReference type="EMBL" id="KKN51578.1"/>
    </source>
</evidence>
<feature type="transmembrane region" description="Helical" evidence="1">
    <location>
        <begin position="9"/>
        <end position="27"/>
    </location>
</feature>
<keyword evidence="1" id="KW-0472">Membrane</keyword>
<evidence type="ECO:0000256" key="1">
    <source>
        <dbReference type="SAM" id="Phobius"/>
    </source>
</evidence>
<protein>
    <submittedName>
        <fullName evidence="2">Uncharacterized protein</fullName>
    </submittedName>
</protein>
<gene>
    <name evidence="2" type="ORF">LCGC14_0621200</name>
</gene>
<reference evidence="2" key="1">
    <citation type="journal article" date="2015" name="Nature">
        <title>Complex archaea that bridge the gap between prokaryotes and eukaryotes.</title>
        <authorList>
            <person name="Spang A."/>
            <person name="Saw J.H."/>
            <person name="Jorgensen S.L."/>
            <person name="Zaremba-Niedzwiedzka K."/>
            <person name="Martijn J."/>
            <person name="Lind A.E."/>
            <person name="van Eijk R."/>
            <person name="Schleper C."/>
            <person name="Guy L."/>
            <person name="Ettema T.J."/>
        </authorList>
    </citation>
    <scope>NUCLEOTIDE SEQUENCE</scope>
</reference>
<feature type="transmembrane region" description="Helical" evidence="1">
    <location>
        <begin position="33"/>
        <end position="56"/>
    </location>
</feature>
<proteinExistence type="predicted"/>
<comment type="caution">
    <text evidence="2">The sequence shown here is derived from an EMBL/GenBank/DDBJ whole genome shotgun (WGS) entry which is preliminary data.</text>
</comment>
<name>A0A0F9UD81_9ZZZZ</name>
<accession>A0A0F9UD81</accession>
<organism evidence="2">
    <name type="scientific">marine sediment metagenome</name>
    <dbReference type="NCBI Taxonomy" id="412755"/>
    <lineage>
        <taxon>unclassified sequences</taxon>
        <taxon>metagenomes</taxon>
        <taxon>ecological metagenomes</taxon>
    </lineage>
</organism>